<gene>
    <name evidence="2" type="ORF">Acr_17g0006580</name>
</gene>
<dbReference type="AlphaFoldDB" id="A0A7J0G2S4"/>
<protein>
    <submittedName>
        <fullName evidence="2">Uncharacterized protein</fullName>
    </submittedName>
</protein>
<name>A0A7J0G2S4_9ERIC</name>
<feature type="signal peptide" evidence="1">
    <location>
        <begin position="1"/>
        <end position="24"/>
    </location>
</feature>
<sequence length="88" mass="9391">MGQVNMLSLVFVFMLLCGAPSSEARKLLGMEKKIMPSYLMDTLVLSALPKSSSVPSSASGKGYAVIINRRLFTRPIVHTSAPSPGIGH</sequence>
<feature type="chain" id="PRO_5029749703" evidence="1">
    <location>
        <begin position="25"/>
        <end position="88"/>
    </location>
</feature>
<dbReference type="Proteomes" id="UP000585474">
    <property type="component" value="Unassembled WGS sequence"/>
</dbReference>
<dbReference type="OrthoDB" id="1915362at2759"/>
<dbReference type="EMBL" id="BJWL01000017">
    <property type="protein sequence ID" value="GFZ05086.1"/>
    <property type="molecule type" value="Genomic_DNA"/>
</dbReference>
<keyword evidence="3" id="KW-1185">Reference proteome</keyword>
<proteinExistence type="predicted"/>
<keyword evidence="1" id="KW-0732">Signal</keyword>
<accession>A0A7J0G2S4</accession>
<evidence type="ECO:0000313" key="2">
    <source>
        <dbReference type="EMBL" id="GFZ05086.1"/>
    </source>
</evidence>
<comment type="caution">
    <text evidence="2">The sequence shown here is derived from an EMBL/GenBank/DDBJ whole genome shotgun (WGS) entry which is preliminary data.</text>
</comment>
<reference evidence="2 3" key="1">
    <citation type="submission" date="2019-07" db="EMBL/GenBank/DDBJ databases">
        <title>De Novo Assembly of kiwifruit Actinidia rufa.</title>
        <authorList>
            <person name="Sugita-Konishi S."/>
            <person name="Sato K."/>
            <person name="Mori E."/>
            <person name="Abe Y."/>
            <person name="Kisaki G."/>
            <person name="Hamano K."/>
            <person name="Suezawa K."/>
            <person name="Otani M."/>
            <person name="Fukuda T."/>
            <person name="Manabe T."/>
            <person name="Gomi K."/>
            <person name="Tabuchi M."/>
            <person name="Akimitsu K."/>
            <person name="Kataoka I."/>
        </authorList>
    </citation>
    <scope>NUCLEOTIDE SEQUENCE [LARGE SCALE GENOMIC DNA]</scope>
    <source>
        <strain evidence="3">cv. Fuchu</strain>
    </source>
</reference>
<organism evidence="2 3">
    <name type="scientific">Actinidia rufa</name>
    <dbReference type="NCBI Taxonomy" id="165716"/>
    <lineage>
        <taxon>Eukaryota</taxon>
        <taxon>Viridiplantae</taxon>
        <taxon>Streptophyta</taxon>
        <taxon>Embryophyta</taxon>
        <taxon>Tracheophyta</taxon>
        <taxon>Spermatophyta</taxon>
        <taxon>Magnoliopsida</taxon>
        <taxon>eudicotyledons</taxon>
        <taxon>Gunneridae</taxon>
        <taxon>Pentapetalae</taxon>
        <taxon>asterids</taxon>
        <taxon>Ericales</taxon>
        <taxon>Actinidiaceae</taxon>
        <taxon>Actinidia</taxon>
    </lineage>
</organism>
<evidence type="ECO:0000256" key="1">
    <source>
        <dbReference type="SAM" id="SignalP"/>
    </source>
</evidence>
<evidence type="ECO:0000313" key="3">
    <source>
        <dbReference type="Proteomes" id="UP000585474"/>
    </source>
</evidence>